<evidence type="ECO:0000313" key="2">
    <source>
        <dbReference type="EMBL" id="OGC82210.1"/>
    </source>
</evidence>
<gene>
    <name evidence="2" type="ORF">A2V81_00520</name>
</gene>
<organism evidence="2 3">
    <name type="scientific">Candidatus Abawacabacteria bacterium RBG_16_42_10</name>
    <dbReference type="NCBI Taxonomy" id="1817814"/>
    <lineage>
        <taxon>Bacteria</taxon>
        <taxon>Candidatus Abawacaibacteriota</taxon>
    </lineage>
</organism>
<feature type="transmembrane region" description="Helical" evidence="1">
    <location>
        <begin position="163"/>
        <end position="183"/>
    </location>
</feature>
<evidence type="ECO:0000313" key="3">
    <source>
        <dbReference type="Proteomes" id="UP000177614"/>
    </source>
</evidence>
<keyword evidence="1" id="KW-0812">Transmembrane</keyword>
<accession>A0A1F4XKR0</accession>
<dbReference type="Proteomes" id="UP000177614">
    <property type="component" value="Unassembled WGS sequence"/>
</dbReference>
<protein>
    <submittedName>
        <fullName evidence="2">Uncharacterized protein</fullName>
    </submittedName>
</protein>
<dbReference type="EMBL" id="MEWR01000009">
    <property type="protein sequence ID" value="OGC82210.1"/>
    <property type="molecule type" value="Genomic_DNA"/>
</dbReference>
<dbReference type="STRING" id="1817814.A2V81_00520"/>
<dbReference type="AlphaFoldDB" id="A0A1F4XKR0"/>
<keyword evidence="1" id="KW-1133">Transmembrane helix</keyword>
<sequence length="192" mass="21057">MMQLFGYISAILSIIMVVPYIRDIFLLKTKPERASWFIWTVLGVISFASQFAKGATDSLWLTAGQTLAVAIVFILAIKYGTGGLEKRDKIALIIAIFGLMLWYFTQEAAYALLLVIFIDSVGSLLTIIKSYQAPETETVSTFVLSGTSGIFGALAVGNFNFILLAYPLYIVLANYSIVAAILLGRNKKIAIH</sequence>
<feature type="transmembrane region" description="Helical" evidence="1">
    <location>
        <begin position="110"/>
        <end position="127"/>
    </location>
</feature>
<reference evidence="2 3" key="1">
    <citation type="journal article" date="2016" name="Nat. Commun.">
        <title>Thousands of microbial genomes shed light on interconnected biogeochemical processes in an aquifer system.</title>
        <authorList>
            <person name="Anantharaman K."/>
            <person name="Brown C.T."/>
            <person name="Hug L.A."/>
            <person name="Sharon I."/>
            <person name="Castelle C.J."/>
            <person name="Probst A.J."/>
            <person name="Thomas B.C."/>
            <person name="Singh A."/>
            <person name="Wilkins M.J."/>
            <person name="Karaoz U."/>
            <person name="Brodie E.L."/>
            <person name="Williams K.H."/>
            <person name="Hubbard S.S."/>
            <person name="Banfield J.F."/>
        </authorList>
    </citation>
    <scope>NUCLEOTIDE SEQUENCE [LARGE SCALE GENOMIC DNA]</scope>
</reference>
<comment type="caution">
    <text evidence="2">The sequence shown here is derived from an EMBL/GenBank/DDBJ whole genome shotgun (WGS) entry which is preliminary data.</text>
</comment>
<feature type="transmembrane region" description="Helical" evidence="1">
    <location>
        <begin position="6"/>
        <end position="22"/>
    </location>
</feature>
<evidence type="ECO:0000256" key="1">
    <source>
        <dbReference type="SAM" id="Phobius"/>
    </source>
</evidence>
<keyword evidence="1" id="KW-0472">Membrane</keyword>
<proteinExistence type="predicted"/>
<feature type="transmembrane region" description="Helical" evidence="1">
    <location>
        <begin position="89"/>
        <end position="104"/>
    </location>
</feature>
<feature type="transmembrane region" description="Helical" evidence="1">
    <location>
        <begin position="139"/>
        <end position="157"/>
    </location>
</feature>
<feature type="transmembrane region" description="Helical" evidence="1">
    <location>
        <begin position="34"/>
        <end position="52"/>
    </location>
</feature>
<name>A0A1F4XKR0_9BACT</name>
<feature type="transmembrane region" description="Helical" evidence="1">
    <location>
        <begin position="58"/>
        <end position="77"/>
    </location>
</feature>